<proteinExistence type="predicted"/>
<dbReference type="AlphaFoldDB" id="A0A7S3D9D0"/>
<organism evidence="1">
    <name type="scientific">Palpitomonas bilix</name>
    <dbReference type="NCBI Taxonomy" id="652834"/>
    <lineage>
        <taxon>Eukaryota</taxon>
        <taxon>Eukaryota incertae sedis</taxon>
    </lineage>
</organism>
<evidence type="ECO:0000313" key="1">
    <source>
        <dbReference type="EMBL" id="CAE0250241.1"/>
    </source>
</evidence>
<name>A0A7S3D9D0_9EUKA</name>
<reference evidence="1" key="1">
    <citation type="submission" date="2021-01" db="EMBL/GenBank/DDBJ databases">
        <authorList>
            <person name="Corre E."/>
            <person name="Pelletier E."/>
            <person name="Niang G."/>
            <person name="Scheremetjew M."/>
            <person name="Finn R."/>
            <person name="Kale V."/>
            <person name="Holt S."/>
            <person name="Cochrane G."/>
            <person name="Meng A."/>
            <person name="Brown T."/>
            <person name="Cohen L."/>
        </authorList>
    </citation>
    <scope>NUCLEOTIDE SEQUENCE</scope>
    <source>
        <strain evidence="1">NIES-2562</strain>
    </source>
</reference>
<sequence length="101" mass="11843">MYMYVYVHAYVLIHIRIQYARSAREELVSSKNREAKKREKWEVKNECMLSQSPSAHATSATTPRFRPIQVEIHPHSLPPPPPFWARSQLRPASAFPAFYLF</sequence>
<protein>
    <submittedName>
        <fullName evidence="1">Uncharacterized protein</fullName>
    </submittedName>
</protein>
<gene>
    <name evidence="1" type="ORF">PBIL07802_LOCUS12441</name>
</gene>
<accession>A0A7S3D9D0</accession>
<dbReference type="EMBL" id="HBIB01019075">
    <property type="protein sequence ID" value="CAE0250241.1"/>
    <property type="molecule type" value="Transcribed_RNA"/>
</dbReference>